<evidence type="ECO:0000256" key="1">
    <source>
        <dbReference type="SAM" id="Phobius"/>
    </source>
</evidence>
<dbReference type="HOGENOM" id="CLU_2742611_0_0_1"/>
<dbReference type="EMBL" id="GL732526">
    <property type="protein sequence ID" value="EFX88473.1"/>
    <property type="molecule type" value="Genomic_DNA"/>
</dbReference>
<protein>
    <submittedName>
        <fullName evidence="2">Uncharacterized protein</fullName>
    </submittedName>
</protein>
<keyword evidence="3" id="KW-1185">Reference proteome</keyword>
<evidence type="ECO:0000313" key="3">
    <source>
        <dbReference type="Proteomes" id="UP000000305"/>
    </source>
</evidence>
<keyword evidence="1" id="KW-0812">Transmembrane</keyword>
<dbReference type="AlphaFoldDB" id="E9FY17"/>
<sequence>MEWRLESMESCDTCDKRILEAWKIWKPYGYCYCPPRPEAEKHFTCKMVLMVHVLIVAAQCSVLSQLMPFIC</sequence>
<accession>E9FY17</accession>
<dbReference type="Proteomes" id="UP000000305">
    <property type="component" value="Unassembled WGS sequence"/>
</dbReference>
<feature type="transmembrane region" description="Helical" evidence="1">
    <location>
        <begin position="48"/>
        <end position="70"/>
    </location>
</feature>
<proteinExistence type="predicted"/>
<keyword evidence="1" id="KW-1133">Transmembrane helix</keyword>
<evidence type="ECO:0000313" key="2">
    <source>
        <dbReference type="EMBL" id="EFX88473.1"/>
    </source>
</evidence>
<dbReference type="InParanoid" id="E9FY17"/>
<name>E9FY17_DAPPU</name>
<dbReference type="KEGG" id="dpx:DAPPUDRAFT_234289"/>
<gene>
    <name evidence="2" type="ORF">DAPPUDRAFT_234289</name>
</gene>
<organism evidence="2 3">
    <name type="scientific">Daphnia pulex</name>
    <name type="common">Water flea</name>
    <dbReference type="NCBI Taxonomy" id="6669"/>
    <lineage>
        <taxon>Eukaryota</taxon>
        <taxon>Metazoa</taxon>
        <taxon>Ecdysozoa</taxon>
        <taxon>Arthropoda</taxon>
        <taxon>Crustacea</taxon>
        <taxon>Branchiopoda</taxon>
        <taxon>Diplostraca</taxon>
        <taxon>Cladocera</taxon>
        <taxon>Anomopoda</taxon>
        <taxon>Daphniidae</taxon>
        <taxon>Daphnia</taxon>
    </lineage>
</organism>
<reference evidence="2 3" key="1">
    <citation type="journal article" date="2011" name="Science">
        <title>The ecoresponsive genome of Daphnia pulex.</title>
        <authorList>
            <person name="Colbourne J.K."/>
            <person name="Pfrender M.E."/>
            <person name="Gilbert D."/>
            <person name="Thomas W.K."/>
            <person name="Tucker A."/>
            <person name="Oakley T.H."/>
            <person name="Tokishita S."/>
            <person name="Aerts A."/>
            <person name="Arnold G.J."/>
            <person name="Basu M.K."/>
            <person name="Bauer D.J."/>
            <person name="Caceres C.E."/>
            <person name="Carmel L."/>
            <person name="Casola C."/>
            <person name="Choi J.H."/>
            <person name="Detter J.C."/>
            <person name="Dong Q."/>
            <person name="Dusheyko S."/>
            <person name="Eads B.D."/>
            <person name="Frohlich T."/>
            <person name="Geiler-Samerotte K.A."/>
            <person name="Gerlach D."/>
            <person name="Hatcher P."/>
            <person name="Jogdeo S."/>
            <person name="Krijgsveld J."/>
            <person name="Kriventseva E.V."/>
            <person name="Kultz D."/>
            <person name="Laforsch C."/>
            <person name="Lindquist E."/>
            <person name="Lopez J."/>
            <person name="Manak J.R."/>
            <person name="Muller J."/>
            <person name="Pangilinan J."/>
            <person name="Patwardhan R.P."/>
            <person name="Pitluck S."/>
            <person name="Pritham E.J."/>
            <person name="Rechtsteiner A."/>
            <person name="Rho M."/>
            <person name="Rogozin I.B."/>
            <person name="Sakarya O."/>
            <person name="Salamov A."/>
            <person name="Schaack S."/>
            <person name="Shapiro H."/>
            <person name="Shiga Y."/>
            <person name="Skalitzky C."/>
            <person name="Smith Z."/>
            <person name="Souvorov A."/>
            <person name="Sung W."/>
            <person name="Tang Z."/>
            <person name="Tsuchiya D."/>
            <person name="Tu H."/>
            <person name="Vos H."/>
            <person name="Wang M."/>
            <person name="Wolf Y.I."/>
            <person name="Yamagata H."/>
            <person name="Yamada T."/>
            <person name="Ye Y."/>
            <person name="Shaw J.R."/>
            <person name="Andrews J."/>
            <person name="Crease T.J."/>
            <person name="Tang H."/>
            <person name="Lucas S.M."/>
            <person name="Robertson H.M."/>
            <person name="Bork P."/>
            <person name="Koonin E.V."/>
            <person name="Zdobnov E.M."/>
            <person name="Grigoriev I.V."/>
            <person name="Lynch M."/>
            <person name="Boore J.L."/>
        </authorList>
    </citation>
    <scope>NUCLEOTIDE SEQUENCE [LARGE SCALE GENOMIC DNA]</scope>
</reference>
<keyword evidence="1" id="KW-0472">Membrane</keyword>